<keyword evidence="3" id="KW-1185">Reference proteome</keyword>
<dbReference type="Proteomes" id="UP001596002">
    <property type="component" value="Unassembled WGS sequence"/>
</dbReference>
<evidence type="ECO:0000313" key="2">
    <source>
        <dbReference type="EMBL" id="MFC4770151.1"/>
    </source>
</evidence>
<dbReference type="EMBL" id="JBHSHC010000155">
    <property type="protein sequence ID" value="MFC4770151.1"/>
    <property type="molecule type" value="Genomic_DNA"/>
</dbReference>
<feature type="non-terminal residue" evidence="2">
    <location>
        <position position="162"/>
    </location>
</feature>
<organism evidence="2 3">
    <name type="scientific">Effusibacillus consociatus</name>
    <dbReference type="NCBI Taxonomy" id="1117041"/>
    <lineage>
        <taxon>Bacteria</taxon>
        <taxon>Bacillati</taxon>
        <taxon>Bacillota</taxon>
        <taxon>Bacilli</taxon>
        <taxon>Bacillales</taxon>
        <taxon>Alicyclobacillaceae</taxon>
        <taxon>Effusibacillus</taxon>
    </lineage>
</organism>
<feature type="domain" description="DUF6531" evidence="1">
    <location>
        <begin position="40"/>
        <end position="112"/>
    </location>
</feature>
<sequence length="162" mass="18134">MGWHLLIKDPLRSGIPAPGYGVPPKVVANKNGQNAQATGGDPVNTITGNFFYSHKDLEVKGKVPIAFERTYNSQDRTLGPLGNSWAFSYNSRILFYSDNENEVGVLRPDGKRDFYTKNPDGTFTGQFGSHDLLRQNPDKTYSLITKQNISYEFEETGKLKEI</sequence>
<evidence type="ECO:0000313" key="3">
    <source>
        <dbReference type="Proteomes" id="UP001596002"/>
    </source>
</evidence>
<accession>A0ABV9Q7T9</accession>
<dbReference type="InterPro" id="IPR045351">
    <property type="entry name" value="DUF6531"/>
</dbReference>
<protein>
    <submittedName>
        <fullName evidence="2">DUF6531 domain-containing protein</fullName>
    </submittedName>
</protein>
<gene>
    <name evidence="2" type="ORF">ACFO8Q_23010</name>
</gene>
<proteinExistence type="predicted"/>
<evidence type="ECO:0000259" key="1">
    <source>
        <dbReference type="Pfam" id="PF20148"/>
    </source>
</evidence>
<reference evidence="3" key="1">
    <citation type="journal article" date="2019" name="Int. J. Syst. Evol. Microbiol.">
        <title>The Global Catalogue of Microorganisms (GCM) 10K type strain sequencing project: providing services to taxonomists for standard genome sequencing and annotation.</title>
        <authorList>
            <consortium name="The Broad Institute Genomics Platform"/>
            <consortium name="The Broad Institute Genome Sequencing Center for Infectious Disease"/>
            <person name="Wu L."/>
            <person name="Ma J."/>
        </authorList>
    </citation>
    <scope>NUCLEOTIDE SEQUENCE [LARGE SCALE GENOMIC DNA]</scope>
    <source>
        <strain evidence="3">WYCCWR 12678</strain>
    </source>
</reference>
<dbReference type="Pfam" id="PF20148">
    <property type="entry name" value="DUF6531"/>
    <property type="match status" value="1"/>
</dbReference>
<name>A0ABV9Q7T9_9BACL</name>
<comment type="caution">
    <text evidence="2">The sequence shown here is derived from an EMBL/GenBank/DDBJ whole genome shotgun (WGS) entry which is preliminary data.</text>
</comment>